<organism evidence="1">
    <name type="scientific">Dichomitus squalens</name>
    <dbReference type="NCBI Taxonomy" id="114155"/>
    <lineage>
        <taxon>Eukaryota</taxon>
        <taxon>Fungi</taxon>
        <taxon>Dikarya</taxon>
        <taxon>Basidiomycota</taxon>
        <taxon>Agaricomycotina</taxon>
        <taxon>Agaricomycetes</taxon>
        <taxon>Polyporales</taxon>
        <taxon>Polyporaceae</taxon>
        <taxon>Dichomitus</taxon>
    </lineage>
</organism>
<evidence type="ECO:0000313" key="1">
    <source>
        <dbReference type="EMBL" id="TBU23374.1"/>
    </source>
</evidence>
<protein>
    <submittedName>
        <fullName evidence="1">Uncharacterized protein</fullName>
    </submittedName>
</protein>
<dbReference type="EMBL" id="ML143507">
    <property type="protein sequence ID" value="TBU23374.1"/>
    <property type="molecule type" value="Genomic_DNA"/>
</dbReference>
<sequence length="129" mass="14050">MSAPVDTSPSPLPLSQVKALDVAHSDPIVRNALDQCCAAERIVLNTYPDDKIARRKLVCVRIVGHLLTHRFLPAPAAVPVARAVVSSQSRHSTEVEAGYIIDVEALVQLGAFYKDPIMLPSRKFKGHDT</sequence>
<dbReference type="Proteomes" id="UP000292957">
    <property type="component" value="Unassembled WGS sequence"/>
</dbReference>
<accession>A0A4Q9M8D8</accession>
<proteinExistence type="predicted"/>
<dbReference type="AlphaFoldDB" id="A0A4Q9M8D8"/>
<reference evidence="1" key="1">
    <citation type="submission" date="2019-01" db="EMBL/GenBank/DDBJ databases">
        <title>Draft genome sequences of three monokaryotic isolates of the white-rot basidiomycete fungus Dichomitus squalens.</title>
        <authorList>
            <consortium name="DOE Joint Genome Institute"/>
            <person name="Lopez S.C."/>
            <person name="Andreopoulos B."/>
            <person name="Pangilinan J."/>
            <person name="Lipzen A."/>
            <person name="Riley R."/>
            <person name="Ahrendt S."/>
            <person name="Ng V."/>
            <person name="Barry K."/>
            <person name="Daum C."/>
            <person name="Grigoriev I.V."/>
            <person name="Hilden K.S."/>
            <person name="Makela M.R."/>
            <person name="de Vries R.P."/>
        </authorList>
    </citation>
    <scope>NUCLEOTIDE SEQUENCE [LARGE SCALE GENOMIC DNA]</scope>
    <source>
        <strain evidence="1">OM18370.1</strain>
    </source>
</reference>
<gene>
    <name evidence="1" type="ORF">BD311DRAFT_731503</name>
</gene>
<name>A0A4Q9M8D8_9APHY</name>